<evidence type="ECO:0000313" key="3">
    <source>
        <dbReference type="Proteomes" id="UP000614058"/>
    </source>
</evidence>
<organism evidence="2 3">
    <name type="scientific">Kingella bonacorsii</name>
    <dbReference type="NCBI Taxonomy" id="2796361"/>
    <lineage>
        <taxon>Bacteria</taxon>
        <taxon>Pseudomonadati</taxon>
        <taxon>Pseudomonadota</taxon>
        <taxon>Betaproteobacteria</taxon>
        <taxon>Neisseriales</taxon>
        <taxon>Neisseriaceae</taxon>
        <taxon>Kingella</taxon>
    </lineage>
</organism>
<name>A0ABS1BRR5_9NEIS</name>
<sequence length="61" mass="6834">MFKLLCLLLATGELVMLVMWAAQQFKDDWRRGKWSEGSVVVALLLLALAVLLGVGLWLEFA</sequence>
<dbReference type="EMBL" id="JAEHNZ010000002">
    <property type="protein sequence ID" value="MBK0395990.1"/>
    <property type="molecule type" value="Genomic_DNA"/>
</dbReference>
<keyword evidence="1" id="KW-0812">Transmembrane</keyword>
<comment type="caution">
    <text evidence="2">The sequence shown here is derived from an EMBL/GenBank/DDBJ whole genome shotgun (WGS) entry which is preliminary data.</text>
</comment>
<protein>
    <submittedName>
        <fullName evidence="2">Uncharacterized protein</fullName>
    </submittedName>
</protein>
<proteinExistence type="predicted"/>
<dbReference type="Proteomes" id="UP000614058">
    <property type="component" value="Unassembled WGS sequence"/>
</dbReference>
<keyword evidence="3" id="KW-1185">Reference proteome</keyword>
<keyword evidence="1" id="KW-1133">Transmembrane helix</keyword>
<dbReference type="RefSeq" id="WP_200522140.1">
    <property type="nucleotide sequence ID" value="NZ_JAEHNZ010000002.1"/>
</dbReference>
<evidence type="ECO:0000256" key="1">
    <source>
        <dbReference type="SAM" id="Phobius"/>
    </source>
</evidence>
<accession>A0ABS1BRR5</accession>
<feature type="transmembrane region" description="Helical" evidence="1">
    <location>
        <begin position="37"/>
        <end position="58"/>
    </location>
</feature>
<keyword evidence="1" id="KW-0472">Membrane</keyword>
<reference evidence="2 3" key="1">
    <citation type="journal article" date="2021" name="Pathogens">
        <title>Isolation and Characterization of Kingella bonacorsii sp. nov., A Novel Kingella Species Detected in a Stable Periodontitis Subject.</title>
        <authorList>
            <person name="Antezack A."/>
            <person name="Boxberger M."/>
            <person name="Rolland C."/>
            <person name="Monnet-Corti V."/>
            <person name="La Scola B."/>
        </authorList>
    </citation>
    <scope>NUCLEOTIDE SEQUENCE [LARGE SCALE GENOMIC DNA]</scope>
    <source>
        <strain evidence="2 3">Marseille-Q4569</strain>
    </source>
</reference>
<evidence type="ECO:0000313" key="2">
    <source>
        <dbReference type="EMBL" id="MBK0395990.1"/>
    </source>
</evidence>
<gene>
    <name evidence="2" type="ORF">JDW22_05170</name>
</gene>